<dbReference type="PROSITE" id="PS51257">
    <property type="entry name" value="PROKAR_LIPOPROTEIN"/>
    <property type="match status" value="1"/>
</dbReference>
<accession>M7N089</accession>
<proteinExistence type="predicted"/>
<dbReference type="AlphaFoldDB" id="M7N089"/>
<dbReference type="Proteomes" id="UP000011910">
    <property type="component" value="Unassembled WGS sequence"/>
</dbReference>
<evidence type="ECO:0000313" key="2">
    <source>
        <dbReference type="Proteomes" id="UP000011910"/>
    </source>
</evidence>
<keyword evidence="2" id="KW-1185">Reference proteome</keyword>
<gene>
    <name evidence="1" type="ORF">ADICEAN_04171</name>
</gene>
<sequence length="208" mass="22877">MCLENRSFSLAGKPAVLLTSCSSSSCSSLESWWRLLSRISSRMRPLICSCRISRRLSNTVCRCSPSCRASRPMIRSTPLSRASCRPQASPSFTLLGSSRRLAKYWITASVYSLWVSPHSSASRTRSAWTEVDILISLRAVFIRFGRYRSLTAASLSLPGLSGNPLPTSLALDHFPGPGGFRQSLLTVSYFRKSSTPFPAGRQQGQAFS</sequence>
<protein>
    <submittedName>
        <fullName evidence="1">Uncharacterized protein</fullName>
    </submittedName>
</protein>
<organism evidence="1 2">
    <name type="scientific">Cesiribacter andamanensis AMV16</name>
    <dbReference type="NCBI Taxonomy" id="1279009"/>
    <lineage>
        <taxon>Bacteria</taxon>
        <taxon>Pseudomonadati</taxon>
        <taxon>Bacteroidota</taxon>
        <taxon>Cytophagia</taxon>
        <taxon>Cytophagales</taxon>
        <taxon>Cesiribacteraceae</taxon>
        <taxon>Cesiribacter</taxon>
    </lineage>
</organism>
<comment type="caution">
    <text evidence="1">The sequence shown here is derived from an EMBL/GenBank/DDBJ whole genome shotgun (WGS) entry which is preliminary data.</text>
</comment>
<evidence type="ECO:0000313" key="1">
    <source>
        <dbReference type="EMBL" id="EMR00712.1"/>
    </source>
</evidence>
<reference evidence="1 2" key="1">
    <citation type="journal article" date="2013" name="Genome Announc.">
        <title>Draft Genome Sequence of Cesiribacter andamanensis Strain AMV16T, Isolated from a Soil Sample from a Mud Volcano in the Andaman Islands, India.</title>
        <authorList>
            <person name="Shivaji S."/>
            <person name="Ara S."/>
            <person name="Begum Z."/>
            <person name="Srinivas T.N."/>
            <person name="Singh A."/>
            <person name="Kumar Pinnaka A."/>
        </authorList>
    </citation>
    <scope>NUCLEOTIDE SEQUENCE [LARGE SCALE GENOMIC DNA]</scope>
    <source>
        <strain evidence="1 2">AMV16</strain>
    </source>
</reference>
<name>M7N089_9BACT</name>
<dbReference type="EMBL" id="AODQ01000203">
    <property type="protein sequence ID" value="EMR00712.1"/>
    <property type="molecule type" value="Genomic_DNA"/>
</dbReference>